<evidence type="ECO:0000313" key="2">
    <source>
        <dbReference type="EMBL" id="KZM83540.1"/>
    </source>
</evidence>
<organism evidence="2">
    <name type="scientific">Daucus carota subsp. sativus</name>
    <name type="common">Carrot</name>
    <dbReference type="NCBI Taxonomy" id="79200"/>
    <lineage>
        <taxon>Eukaryota</taxon>
        <taxon>Viridiplantae</taxon>
        <taxon>Streptophyta</taxon>
        <taxon>Embryophyta</taxon>
        <taxon>Tracheophyta</taxon>
        <taxon>Spermatophyta</taxon>
        <taxon>Magnoliopsida</taxon>
        <taxon>eudicotyledons</taxon>
        <taxon>Gunneridae</taxon>
        <taxon>Pentapetalae</taxon>
        <taxon>asterids</taxon>
        <taxon>campanulids</taxon>
        <taxon>Apiales</taxon>
        <taxon>Apiaceae</taxon>
        <taxon>Apioideae</taxon>
        <taxon>Scandiceae</taxon>
        <taxon>Daucinae</taxon>
        <taxon>Daucus</taxon>
        <taxon>Daucus sect. Daucus</taxon>
    </lineage>
</organism>
<accession>A0A175YJX0</accession>
<feature type="compositionally biased region" description="Basic and acidic residues" evidence="1">
    <location>
        <begin position="135"/>
        <end position="144"/>
    </location>
</feature>
<name>A0A175YJX0_DAUCS</name>
<evidence type="ECO:0000256" key="1">
    <source>
        <dbReference type="SAM" id="MobiDB-lite"/>
    </source>
</evidence>
<dbReference type="AlphaFoldDB" id="A0A175YJX0"/>
<keyword evidence="4" id="KW-1185">Reference proteome</keyword>
<dbReference type="Proteomes" id="UP000077755">
    <property type="component" value="Chromosome 9"/>
</dbReference>
<reference evidence="2" key="1">
    <citation type="journal article" date="2016" name="Nat. Genet.">
        <title>A high-quality carrot genome assembly provides new insights into carotenoid accumulation and asterid genome evolution.</title>
        <authorList>
            <person name="Iorizzo M."/>
            <person name="Ellison S."/>
            <person name="Senalik D."/>
            <person name="Zeng P."/>
            <person name="Satapoomin P."/>
            <person name="Huang J."/>
            <person name="Bowman M."/>
            <person name="Iovene M."/>
            <person name="Sanseverino W."/>
            <person name="Cavagnaro P."/>
            <person name="Yildiz M."/>
            <person name="Macko-Podgorni A."/>
            <person name="Moranska E."/>
            <person name="Grzebelus E."/>
            <person name="Grzebelus D."/>
            <person name="Ashrafi H."/>
            <person name="Zheng Z."/>
            <person name="Cheng S."/>
            <person name="Spooner D."/>
            <person name="Van Deynze A."/>
            <person name="Simon P."/>
        </authorList>
    </citation>
    <scope>NUCLEOTIDE SEQUENCE [LARGE SCALE GENOMIC DNA]</scope>
    <source>
        <tissue evidence="2">Leaf</tissue>
    </source>
</reference>
<proteinExistence type="predicted"/>
<dbReference type="EMBL" id="LNRQ01000009">
    <property type="protein sequence ID" value="KZM83540.1"/>
    <property type="molecule type" value="Genomic_DNA"/>
</dbReference>
<feature type="region of interest" description="Disordered" evidence="1">
    <location>
        <begin position="1"/>
        <end position="83"/>
    </location>
</feature>
<evidence type="ECO:0000313" key="4">
    <source>
        <dbReference type="Proteomes" id="UP000077755"/>
    </source>
</evidence>
<reference evidence="3" key="2">
    <citation type="submission" date="2022-03" db="EMBL/GenBank/DDBJ databases">
        <title>Draft title - Genomic analysis of global carrot germplasm unveils the trajectory of domestication and the origin of high carotenoid orange carrot.</title>
        <authorList>
            <person name="Iorizzo M."/>
            <person name="Ellison S."/>
            <person name="Senalik D."/>
            <person name="Macko-Podgorni A."/>
            <person name="Grzebelus D."/>
            <person name="Bostan H."/>
            <person name="Rolling W."/>
            <person name="Curaba J."/>
            <person name="Simon P."/>
        </authorList>
    </citation>
    <scope>NUCLEOTIDE SEQUENCE</scope>
    <source>
        <tissue evidence="3">Leaf</tissue>
    </source>
</reference>
<evidence type="ECO:0000313" key="3">
    <source>
        <dbReference type="EMBL" id="WOH16536.1"/>
    </source>
</evidence>
<dbReference type="Gramene" id="KZM83540">
    <property type="protein sequence ID" value="KZM83540"/>
    <property type="gene ID" value="DCAR_031109"/>
</dbReference>
<feature type="compositionally biased region" description="Basic and acidic residues" evidence="1">
    <location>
        <begin position="60"/>
        <end position="71"/>
    </location>
</feature>
<sequence>MVRNKNRGDDSEDTQSEGDAPEVDEESGLHVRKSDVSQGDSRPQVHNAPSSSKAQGIQDRQLRKSRSDKYEGSSAKKNNAYGDMVHGYDKRISSSRIEGDYYAKPVKARFPVGDMEFSSEDEIVHDGHCKEVRFGEEDTKSTRHEKYKKGRSGHW</sequence>
<gene>
    <name evidence="2" type="ORF">DCAR_031109</name>
    <name evidence="3" type="ORF">DCAR_0936091</name>
</gene>
<feature type="region of interest" description="Disordered" evidence="1">
    <location>
        <begin position="135"/>
        <end position="155"/>
    </location>
</feature>
<dbReference type="EMBL" id="CP093351">
    <property type="protein sequence ID" value="WOH16536.1"/>
    <property type="molecule type" value="Genomic_DNA"/>
</dbReference>
<feature type="compositionally biased region" description="Acidic residues" evidence="1">
    <location>
        <begin position="10"/>
        <end position="26"/>
    </location>
</feature>
<protein>
    <submittedName>
        <fullName evidence="2">Uncharacterized protein</fullName>
    </submittedName>
</protein>
<feature type="compositionally biased region" description="Basic residues" evidence="1">
    <location>
        <begin position="145"/>
        <end position="155"/>
    </location>
</feature>